<keyword evidence="2" id="KW-0472">Membrane</keyword>
<proteinExistence type="predicted"/>
<evidence type="ECO:0000313" key="3">
    <source>
        <dbReference type="EMBL" id="MFC5144820.1"/>
    </source>
</evidence>
<reference evidence="4" key="1">
    <citation type="journal article" date="2019" name="Int. J. Syst. Evol. Microbiol.">
        <title>The Global Catalogue of Microorganisms (GCM) 10K type strain sequencing project: providing services to taxonomists for standard genome sequencing and annotation.</title>
        <authorList>
            <consortium name="The Broad Institute Genomics Platform"/>
            <consortium name="The Broad Institute Genome Sequencing Center for Infectious Disease"/>
            <person name="Wu L."/>
            <person name="Ma J."/>
        </authorList>
    </citation>
    <scope>NUCLEOTIDE SEQUENCE [LARGE SCALE GENOMIC DNA]</scope>
    <source>
        <strain evidence="4">CGMCC 4.1641</strain>
    </source>
</reference>
<evidence type="ECO:0000313" key="4">
    <source>
        <dbReference type="Proteomes" id="UP001596222"/>
    </source>
</evidence>
<keyword evidence="2" id="KW-1133">Transmembrane helix</keyword>
<feature type="region of interest" description="Disordered" evidence="1">
    <location>
        <begin position="47"/>
        <end position="69"/>
    </location>
</feature>
<gene>
    <name evidence="3" type="ORF">ACFPP6_09075</name>
</gene>
<dbReference type="RefSeq" id="WP_382038909.1">
    <property type="nucleotide sequence ID" value="NZ_JBHSKJ010000004.1"/>
</dbReference>
<feature type="region of interest" description="Disordered" evidence="1">
    <location>
        <begin position="1"/>
        <end position="23"/>
    </location>
</feature>
<feature type="compositionally biased region" description="Polar residues" evidence="1">
    <location>
        <begin position="47"/>
        <end position="59"/>
    </location>
</feature>
<name>A0ABV9ZTU6_9ACTN</name>
<organism evidence="3 4">
    <name type="scientific">Streptomyces aureoversilis</name>
    <dbReference type="NCBI Taxonomy" id="67277"/>
    <lineage>
        <taxon>Bacteria</taxon>
        <taxon>Bacillati</taxon>
        <taxon>Actinomycetota</taxon>
        <taxon>Actinomycetes</taxon>
        <taxon>Kitasatosporales</taxon>
        <taxon>Streptomycetaceae</taxon>
        <taxon>Streptomyces</taxon>
    </lineage>
</organism>
<comment type="caution">
    <text evidence="3">The sequence shown here is derived from an EMBL/GenBank/DDBJ whole genome shotgun (WGS) entry which is preliminary data.</text>
</comment>
<evidence type="ECO:0000256" key="1">
    <source>
        <dbReference type="SAM" id="MobiDB-lite"/>
    </source>
</evidence>
<dbReference type="EMBL" id="JBHSKJ010000004">
    <property type="protein sequence ID" value="MFC5144820.1"/>
    <property type="molecule type" value="Genomic_DNA"/>
</dbReference>
<evidence type="ECO:0000256" key="2">
    <source>
        <dbReference type="SAM" id="Phobius"/>
    </source>
</evidence>
<protein>
    <recommendedName>
        <fullName evidence="5">Secreted protein</fullName>
    </recommendedName>
</protein>
<keyword evidence="2" id="KW-0812">Transmembrane</keyword>
<sequence>MSEPSATPPGPTGPERRRRKPGRRRAVLIAAACVCAAAATAVVVQEVSSTDASNGSSGTVRLREPTEAEKDVLHDAEQRLLRDCMGEHGFEYRTAVRQPVPEAREFPYVVDDTDWARRHGYGSDIERRLEEIRRDDPNQRYFRSLPAGRRAAALAAANGERPTGLTVKTPDGLRLTRSTQGRRAEAERRLYGDLGAWFQARSTMDALRQLRTGRVTADPAFAEAARPWARCMRAAGHDYADPAALRRALPPPEHPLPREREVALAVAEATCARESGLAVTARRLDGKYDTELRRRYRAAVNTGLRLQLAALPRARTLIGTGEGQHP</sequence>
<keyword evidence="4" id="KW-1185">Reference proteome</keyword>
<feature type="transmembrane region" description="Helical" evidence="2">
    <location>
        <begin position="26"/>
        <end position="44"/>
    </location>
</feature>
<dbReference type="Proteomes" id="UP001596222">
    <property type="component" value="Unassembled WGS sequence"/>
</dbReference>
<accession>A0ABV9ZTU6</accession>
<evidence type="ECO:0008006" key="5">
    <source>
        <dbReference type="Google" id="ProtNLM"/>
    </source>
</evidence>
<feature type="compositionally biased region" description="Pro residues" evidence="1">
    <location>
        <begin position="1"/>
        <end position="12"/>
    </location>
</feature>